<keyword evidence="5 7" id="KW-1133">Transmembrane helix</keyword>
<evidence type="ECO:0000256" key="1">
    <source>
        <dbReference type="ARBA" id="ARBA00004141"/>
    </source>
</evidence>
<gene>
    <name evidence="8" type="ORF">EHV10_13730</name>
</gene>
<feature type="transmembrane region" description="Helical" evidence="7">
    <location>
        <begin position="64"/>
        <end position="82"/>
    </location>
</feature>
<feature type="transmembrane region" description="Helical" evidence="7">
    <location>
        <begin position="6"/>
        <end position="25"/>
    </location>
</feature>
<dbReference type="PANTHER" id="PTHR36838:SF3">
    <property type="entry name" value="TRANSPORTER AUXIN EFFLUX CARRIER EC FAMILY"/>
    <property type="match status" value="1"/>
</dbReference>
<sequence length="311" mass="34714">MKAVEVLFPVFFMMFLGFLSRKYSWIKPEQNEGAKKIVFNILFPLLVYHVLAESKISESFVPQIIYVDALWIIIYVIGKLIVGKGGKYEKISPFLLLTCEGGNVALPLYLSMVAKSNAVNILTFDVAGILINFGLLPILVTRELSEKADIRVLLKRIILSPFMLAVIFGIVSNITGVQGHLMNSGFGSVYTSTIDMVITPITGIILFTLGYELKMEKSLLLPLLKLGIIRMCGCVVIIIGFFIFFPTYMADNIFKAGVLLYFMCPTGFPVPLQIKPLVKSEDEENFISAFISLFMITALVAYSIITLIYIK</sequence>
<keyword evidence="6 7" id="KW-0472">Membrane</keyword>
<evidence type="ECO:0000256" key="5">
    <source>
        <dbReference type="ARBA" id="ARBA00022989"/>
    </source>
</evidence>
<evidence type="ECO:0000256" key="3">
    <source>
        <dbReference type="ARBA" id="ARBA00022475"/>
    </source>
</evidence>
<dbReference type="GO" id="GO:0055085">
    <property type="term" value="P:transmembrane transport"/>
    <property type="evidence" value="ECO:0007669"/>
    <property type="project" value="InterPro"/>
</dbReference>
<accession>A0A3P3QTJ4</accession>
<dbReference type="OrthoDB" id="2217305at2"/>
<comment type="subcellular location">
    <subcellularLocation>
        <location evidence="1">Membrane</location>
        <topology evidence="1">Multi-pass membrane protein</topology>
    </subcellularLocation>
</comment>
<dbReference type="GO" id="GO:0016020">
    <property type="term" value="C:membrane"/>
    <property type="evidence" value="ECO:0007669"/>
    <property type="project" value="UniProtKB-SubCell"/>
</dbReference>
<dbReference type="InterPro" id="IPR004776">
    <property type="entry name" value="Mem_transp_PIN-like"/>
</dbReference>
<feature type="transmembrane region" description="Helical" evidence="7">
    <location>
        <begin position="286"/>
        <end position="310"/>
    </location>
</feature>
<evidence type="ECO:0000256" key="6">
    <source>
        <dbReference type="ARBA" id="ARBA00023136"/>
    </source>
</evidence>
<feature type="transmembrane region" description="Helical" evidence="7">
    <location>
        <begin position="153"/>
        <end position="177"/>
    </location>
</feature>
<name>A0A3P3QTJ4_9FIRM</name>
<dbReference type="Pfam" id="PF03547">
    <property type="entry name" value="Mem_trans"/>
    <property type="match status" value="1"/>
</dbReference>
<feature type="transmembrane region" description="Helical" evidence="7">
    <location>
        <begin position="94"/>
        <end position="112"/>
    </location>
</feature>
<proteinExistence type="predicted"/>
<dbReference type="Proteomes" id="UP000272490">
    <property type="component" value="Unassembled WGS sequence"/>
</dbReference>
<dbReference type="EMBL" id="RRCO01000007">
    <property type="protein sequence ID" value="RRJ24435.1"/>
    <property type="molecule type" value="Genomic_DNA"/>
</dbReference>
<protein>
    <submittedName>
        <fullName evidence="8">Transporter</fullName>
    </submittedName>
</protein>
<feature type="transmembrane region" description="Helical" evidence="7">
    <location>
        <begin position="118"/>
        <end position="141"/>
    </location>
</feature>
<dbReference type="PANTHER" id="PTHR36838">
    <property type="entry name" value="AUXIN EFFLUX CARRIER FAMILY PROTEIN"/>
    <property type="match status" value="1"/>
</dbReference>
<organism evidence="8 9">
    <name type="scientific">Lachnoanaerobaculum gingivalis</name>
    <dbReference type="NCBI Taxonomy" id="2490855"/>
    <lineage>
        <taxon>Bacteria</taxon>
        <taxon>Bacillati</taxon>
        <taxon>Bacillota</taxon>
        <taxon>Clostridia</taxon>
        <taxon>Lachnospirales</taxon>
        <taxon>Lachnospiraceae</taxon>
        <taxon>Lachnoanaerobaculum</taxon>
    </lineage>
</organism>
<feature type="transmembrane region" description="Helical" evidence="7">
    <location>
        <begin position="37"/>
        <end position="52"/>
    </location>
</feature>
<evidence type="ECO:0000313" key="8">
    <source>
        <dbReference type="EMBL" id="RRJ24435.1"/>
    </source>
</evidence>
<keyword evidence="3" id="KW-1003">Cell membrane</keyword>
<dbReference type="AlphaFoldDB" id="A0A3P3QTJ4"/>
<comment type="caution">
    <text evidence="8">The sequence shown here is derived from an EMBL/GenBank/DDBJ whole genome shotgun (WGS) entry which is preliminary data.</text>
</comment>
<evidence type="ECO:0000256" key="7">
    <source>
        <dbReference type="SAM" id="Phobius"/>
    </source>
</evidence>
<evidence type="ECO:0000256" key="4">
    <source>
        <dbReference type="ARBA" id="ARBA00022692"/>
    </source>
</evidence>
<keyword evidence="2" id="KW-0813">Transport</keyword>
<feature type="transmembrane region" description="Helical" evidence="7">
    <location>
        <begin position="223"/>
        <end position="247"/>
    </location>
</feature>
<evidence type="ECO:0000256" key="2">
    <source>
        <dbReference type="ARBA" id="ARBA00022448"/>
    </source>
</evidence>
<keyword evidence="4 7" id="KW-0812">Transmembrane</keyword>
<reference evidence="8 9" key="1">
    <citation type="submission" date="2018-11" db="EMBL/GenBank/DDBJ databases">
        <title>Genome sequencing of Lachnoanaerobaculum sp. KCOM 2030 (= ChDC B114).</title>
        <authorList>
            <person name="Kook J.-K."/>
            <person name="Park S.-N."/>
            <person name="Lim Y.K."/>
        </authorList>
    </citation>
    <scope>NUCLEOTIDE SEQUENCE [LARGE SCALE GENOMIC DNA]</scope>
    <source>
        <strain evidence="8 9">KCOM 2030</strain>
    </source>
</reference>
<dbReference type="RefSeq" id="WP_128675135.1">
    <property type="nucleotide sequence ID" value="NZ_CAUQHB010000106.1"/>
</dbReference>
<evidence type="ECO:0000313" key="9">
    <source>
        <dbReference type="Proteomes" id="UP000272490"/>
    </source>
</evidence>
<feature type="transmembrane region" description="Helical" evidence="7">
    <location>
        <begin position="189"/>
        <end position="211"/>
    </location>
</feature>
<keyword evidence="9" id="KW-1185">Reference proteome</keyword>